<evidence type="ECO:0000313" key="1">
    <source>
        <dbReference type="EMBL" id="TMQ51477.1"/>
    </source>
</evidence>
<evidence type="ECO:0000313" key="2">
    <source>
        <dbReference type="Proteomes" id="UP000320184"/>
    </source>
</evidence>
<dbReference type="GO" id="GO:0008237">
    <property type="term" value="F:metallopeptidase activity"/>
    <property type="evidence" value="ECO:0007669"/>
    <property type="project" value="InterPro"/>
</dbReference>
<organism evidence="1 2">
    <name type="scientific">Eiseniibacteriota bacterium</name>
    <dbReference type="NCBI Taxonomy" id="2212470"/>
    <lineage>
        <taxon>Bacteria</taxon>
        <taxon>Candidatus Eiseniibacteriota</taxon>
    </lineage>
</organism>
<gene>
    <name evidence="1" type="ORF">E6K73_05805</name>
</gene>
<dbReference type="InterPro" id="IPR024079">
    <property type="entry name" value="MetalloPept_cat_dom_sf"/>
</dbReference>
<dbReference type="EMBL" id="VBOT01000071">
    <property type="protein sequence ID" value="TMQ51477.1"/>
    <property type="molecule type" value="Genomic_DNA"/>
</dbReference>
<dbReference type="AlphaFoldDB" id="A0A538SJD6"/>
<evidence type="ECO:0008006" key="3">
    <source>
        <dbReference type="Google" id="ProtNLM"/>
    </source>
</evidence>
<comment type="caution">
    <text evidence="1">The sequence shown here is derived from an EMBL/GenBank/DDBJ whole genome shotgun (WGS) entry which is preliminary data.</text>
</comment>
<protein>
    <recommendedName>
        <fullName evidence="3">Peptidase M10 metallopeptidase domain-containing protein</fullName>
    </recommendedName>
</protein>
<reference evidence="1 2" key="1">
    <citation type="journal article" date="2019" name="Nat. Microbiol.">
        <title>Mediterranean grassland soil C-N compound turnover is dependent on rainfall and depth, and is mediated by genomically divergent microorganisms.</title>
        <authorList>
            <person name="Diamond S."/>
            <person name="Andeer P.F."/>
            <person name="Li Z."/>
            <person name="Crits-Christoph A."/>
            <person name="Burstein D."/>
            <person name="Anantharaman K."/>
            <person name="Lane K.R."/>
            <person name="Thomas B.C."/>
            <person name="Pan C."/>
            <person name="Northen T.R."/>
            <person name="Banfield J.F."/>
        </authorList>
    </citation>
    <scope>NUCLEOTIDE SEQUENCE [LARGE SCALE GENOMIC DNA]</scope>
    <source>
        <strain evidence="1">WS_3</strain>
    </source>
</reference>
<dbReference type="SUPFAM" id="SSF55486">
    <property type="entry name" value="Metalloproteases ('zincins'), catalytic domain"/>
    <property type="match status" value="1"/>
</dbReference>
<sequence>MPEQRQLWPRNSAKIPLLSPRRASKLRLVHASVIFPPPDEAAMQLCRRIVPSLSLILLVLAGCSSDRRHAVAVTDPSVTPAQRAASPGHDDEIVSPVLQQLNDQLAARGLGVQLVKVELLGSFNIEHKGITIIDNDRHKQLNSHFVPGDTRRNADGNNITYLVDQSDATPNGGLTSAQAEAAIDRAMATWNSVECAKIPIVKRADSGADPDLIDGLLGFGTVGTPFSADIVQAGWISPAFFDAFLPGAGNYILGGTFTFILFDAASGNDINRDGKFDVAWREIYYNNHFAWGIDADPPVADVETVALHESGHGLSQDHFGLIFQKNEPGDPNTMPDGDGDIQFAPFAVMNATIFVQNHLLQGTDIGGHCGIWGNWPNK</sequence>
<dbReference type="Proteomes" id="UP000320184">
    <property type="component" value="Unassembled WGS sequence"/>
</dbReference>
<name>A0A538SJD6_UNCEI</name>
<proteinExistence type="predicted"/>
<dbReference type="Gene3D" id="3.40.390.10">
    <property type="entry name" value="Collagenase (Catalytic Domain)"/>
    <property type="match status" value="1"/>
</dbReference>
<accession>A0A538SJD6</accession>